<proteinExistence type="predicted"/>
<evidence type="ECO:0008006" key="4">
    <source>
        <dbReference type="Google" id="ProtNLM"/>
    </source>
</evidence>
<organism evidence="2 3">
    <name type="scientific">Argiope bruennichi</name>
    <name type="common">Wasp spider</name>
    <name type="synonym">Aranea bruennichi</name>
    <dbReference type="NCBI Taxonomy" id="94029"/>
    <lineage>
        <taxon>Eukaryota</taxon>
        <taxon>Metazoa</taxon>
        <taxon>Ecdysozoa</taxon>
        <taxon>Arthropoda</taxon>
        <taxon>Chelicerata</taxon>
        <taxon>Arachnida</taxon>
        <taxon>Araneae</taxon>
        <taxon>Araneomorphae</taxon>
        <taxon>Entelegynae</taxon>
        <taxon>Araneoidea</taxon>
        <taxon>Araneidae</taxon>
        <taxon>Argiope</taxon>
    </lineage>
</organism>
<dbReference type="AlphaFoldDB" id="A0A8T0ENB3"/>
<reference evidence="2" key="1">
    <citation type="journal article" date="2020" name="bioRxiv">
        <title>Chromosome-level reference genome of the European wasp spider Argiope bruennichi: a resource for studies on range expansion and evolutionary adaptation.</title>
        <authorList>
            <person name="Sheffer M.M."/>
            <person name="Hoppe A."/>
            <person name="Krehenwinkel H."/>
            <person name="Uhl G."/>
            <person name="Kuss A.W."/>
            <person name="Jensen L."/>
            <person name="Jensen C."/>
            <person name="Gillespie R.G."/>
            <person name="Hoff K.J."/>
            <person name="Prost S."/>
        </authorList>
    </citation>
    <scope>NUCLEOTIDE SEQUENCE</scope>
</reference>
<dbReference type="PANTHER" id="PTHR47331">
    <property type="entry name" value="PHD-TYPE DOMAIN-CONTAINING PROTEIN"/>
    <property type="match status" value="1"/>
</dbReference>
<keyword evidence="3" id="KW-1185">Reference proteome</keyword>
<dbReference type="EMBL" id="JABXBU010002072">
    <property type="protein sequence ID" value="KAF8776871.1"/>
    <property type="molecule type" value="Genomic_DNA"/>
</dbReference>
<dbReference type="PANTHER" id="PTHR47331:SF1">
    <property type="entry name" value="GAG-LIKE PROTEIN"/>
    <property type="match status" value="1"/>
</dbReference>
<name>A0A8T0ENB3_ARGBR</name>
<dbReference type="GO" id="GO:0003676">
    <property type="term" value="F:nucleic acid binding"/>
    <property type="evidence" value="ECO:0007669"/>
    <property type="project" value="InterPro"/>
</dbReference>
<feature type="compositionally biased region" description="Basic and acidic residues" evidence="1">
    <location>
        <begin position="272"/>
        <end position="281"/>
    </location>
</feature>
<feature type="region of interest" description="Disordered" evidence="1">
    <location>
        <begin position="267"/>
        <end position="288"/>
    </location>
</feature>
<evidence type="ECO:0000256" key="1">
    <source>
        <dbReference type="SAM" id="MobiDB-lite"/>
    </source>
</evidence>
<dbReference type="InterPro" id="IPR036397">
    <property type="entry name" value="RNaseH_sf"/>
</dbReference>
<sequence>MKQTKTQMYITKAVRLTLVGDLSTDAFLASFKRFVGRRGKPSEIFSDRSTNFVGAKHVLKLWSSEAIGRYLANKCVVWRTNVPSAPYYSGLWEASVKSMKYLKSVIGCQILTNEEFSTVLEEKEAVLNSRTLVVASDDPFLRTAADLDDPDEFSVILLEAKKLCLPPSVPSFATIVQQRKSFDTAEKFIQTDLSFTSMFCASKVSVSTLTDDKICNVTRSPKKKRAKQDISIDFNENITKSQNTDFLSEYRESNDTFVQDRTELPCPTSSLRETDNLHPDDTEVSESDDYIDYDPEETIDEDMINVYRQQSSTSRTINPRFYPTFKKKYAKHRRKEKS</sequence>
<comment type="caution">
    <text evidence="2">The sequence shown here is derived from an EMBL/GenBank/DDBJ whole genome shotgun (WGS) entry which is preliminary data.</text>
</comment>
<dbReference type="SUPFAM" id="SSF53098">
    <property type="entry name" value="Ribonuclease H-like"/>
    <property type="match status" value="1"/>
</dbReference>
<accession>A0A8T0ENB3</accession>
<protein>
    <recommendedName>
        <fullName evidence="4">Integrase catalytic domain-containing protein</fullName>
    </recommendedName>
</protein>
<evidence type="ECO:0000313" key="2">
    <source>
        <dbReference type="EMBL" id="KAF8776871.1"/>
    </source>
</evidence>
<dbReference type="Gene3D" id="3.30.420.10">
    <property type="entry name" value="Ribonuclease H-like superfamily/Ribonuclease H"/>
    <property type="match status" value="1"/>
</dbReference>
<gene>
    <name evidence="2" type="ORF">HNY73_013811</name>
</gene>
<dbReference type="InterPro" id="IPR012337">
    <property type="entry name" value="RNaseH-like_sf"/>
</dbReference>
<evidence type="ECO:0000313" key="3">
    <source>
        <dbReference type="Proteomes" id="UP000807504"/>
    </source>
</evidence>
<dbReference type="Proteomes" id="UP000807504">
    <property type="component" value="Unassembled WGS sequence"/>
</dbReference>
<reference evidence="2" key="2">
    <citation type="submission" date="2020-06" db="EMBL/GenBank/DDBJ databases">
        <authorList>
            <person name="Sheffer M."/>
        </authorList>
    </citation>
    <scope>NUCLEOTIDE SEQUENCE</scope>
</reference>